<protein>
    <recommendedName>
        <fullName evidence="1 2">Molybdenum cofactor biosynthesis protein B</fullName>
    </recommendedName>
</protein>
<dbReference type="EMBL" id="CP071793">
    <property type="protein sequence ID" value="QTD48119.1"/>
    <property type="molecule type" value="Genomic_DNA"/>
</dbReference>
<comment type="similarity">
    <text evidence="2">Belongs to the MoaB/Mog family.</text>
</comment>
<dbReference type="InterPro" id="IPR012245">
    <property type="entry name" value="MoaB"/>
</dbReference>
<dbReference type="AlphaFoldDB" id="A0A8A4TDE7"/>
<organism evidence="4 5">
    <name type="scientific">Sulfidibacter corallicola</name>
    <dbReference type="NCBI Taxonomy" id="2818388"/>
    <lineage>
        <taxon>Bacteria</taxon>
        <taxon>Pseudomonadati</taxon>
        <taxon>Acidobacteriota</taxon>
        <taxon>Holophagae</taxon>
        <taxon>Acanthopleuribacterales</taxon>
        <taxon>Acanthopleuribacteraceae</taxon>
        <taxon>Sulfidibacter</taxon>
    </lineage>
</organism>
<evidence type="ECO:0000256" key="2">
    <source>
        <dbReference type="PIRNR" id="PIRNR006443"/>
    </source>
</evidence>
<dbReference type="SUPFAM" id="SSF53218">
    <property type="entry name" value="Molybdenum cofactor biosynthesis proteins"/>
    <property type="match status" value="1"/>
</dbReference>
<keyword evidence="2" id="KW-0501">Molybdenum cofactor biosynthesis</keyword>
<feature type="domain" description="MoaB/Mog" evidence="3">
    <location>
        <begin position="14"/>
        <end position="158"/>
    </location>
</feature>
<dbReference type="Gene3D" id="3.40.980.10">
    <property type="entry name" value="MoaB/Mog-like domain"/>
    <property type="match status" value="1"/>
</dbReference>
<gene>
    <name evidence="4" type="ORF">J3U87_21245</name>
</gene>
<evidence type="ECO:0000313" key="5">
    <source>
        <dbReference type="Proteomes" id="UP000663929"/>
    </source>
</evidence>
<dbReference type="NCBIfam" id="TIGR00177">
    <property type="entry name" value="molyb_syn"/>
    <property type="match status" value="1"/>
</dbReference>
<evidence type="ECO:0000256" key="1">
    <source>
        <dbReference type="ARBA" id="ARBA00015262"/>
    </source>
</evidence>
<dbReference type="InterPro" id="IPR036425">
    <property type="entry name" value="MoaB/Mog-like_dom_sf"/>
</dbReference>
<reference evidence="4" key="1">
    <citation type="submission" date="2021-03" db="EMBL/GenBank/DDBJ databases">
        <title>Acanthopleuribacteraceae sp. M133.</title>
        <authorList>
            <person name="Wang G."/>
        </authorList>
    </citation>
    <scope>NUCLEOTIDE SEQUENCE</scope>
    <source>
        <strain evidence="4">M133</strain>
    </source>
</reference>
<sequence>MNHSDATFRPAKVAVITVSDTRTEETDTSGRYLRETLAEAGHDVVFHTIIKDEPDQIRERVAQLVASNTCGFVILTGGTGFTPRDGTPEALAPLYTKRIPGFGELFRHLSYAQIGPATIQSRAEAGLCGHAIVFALPGSTNACRLAMEKIILHQIDNTSKPCNFRGTVGDPVESTPD</sequence>
<dbReference type="CDD" id="cd00886">
    <property type="entry name" value="MogA_MoaB"/>
    <property type="match status" value="1"/>
</dbReference>
<dbReference type="PANTHER" id="PTHR43232">
    <property type="entry name" value="MOLYBDENUM COFACTOR BIOSYNTHESIS PROTEIN B"/>
    <property type="match status" value="1"/>
</dbReference>
<dbReference type="PIRSF" id="PIRSF006443">
    <property type="entry name" value="MoaB"/>
    <property type="match status" value="1"/>
</dbReference>
<keyword evidence="5" id="KW-1185">Reference proteome</keyword>
<comment type="pathway">
    <text evidence="2">Cofactor biosynthesis; molybdopterin biosynthesis.</text>
</comment>
<dbReference type="GO" id="GO:0006777">
    <property type="term" value="P:Mo-molybdopterin cofactor biosynthetic process"/>
    <property type="evidence" value="ECO:0007669"/>
    <property type="project" value="UniProtKB-UniRule"/>
</dbReference>
<accession>A0A8A4TDE7</accession>
<name>A0A8A4TDE7_SULCO</name>
<dbReference type="SMART" id="SM00852">
    <property type="entry name" value="MoCF_biosynth"/>
    <property type="match status" value="1"/>
</dbReference>
<proteinExistence type="inferred from homology"/>
<dbReference type="PANTHER" id="PTHR43232:SF2">
    <property type="entry name" value="MOLYBDENUM COFACTOR BIOSYNTHESIS PROTEIN B"/>
    <property type="match status" value="1"/>
</dbReference>
<evidence type="ECO:0000259" key="3">
    <source>
        <dbReference type="SMART" id="SM00852"/>
    </source>
</evidence>
<dbReference type="Proteomes" id="UP000663929">
    <property type="component" value="Chromosome"/>
</dbReference>
<dbReference type="RefSeq" id="WP_237377780.1">
    <property type="nucleotide sequence ID" value="NZ_CP071793.1"/>
</dbReference>
<evidence type="ECO:0000313" key="4">
    <source>
        <dbReference type="EMBL" id="QTD48119.1"/>
    </source>
</evidence>
<dbReference type="Pfam" id="PF00994">
    <property type="entry name" value="MoCF_biosynth"/>
    <property type="match status" value="1"/>
</dbReference>
<dbReference type="UniPathway" id="UPA00344"/>
<dbReference type="KEGG" id="scor:J3U87_21245"/>
<dbReference type="InterPro" id="IPR001453">
    <property type="entry name" value="MoaB/Mog_dom"/>
</dbReference>
<dbReference type="GO" id="GO:0005829">
    <property type="term" value="C:cytosol"/>
    <property type="evidence" value="ECO:0007669"/>
    <property type="project" value="TreeGrafter"/>
</dbReference>
<comment type="function">
    <text evidence="2">May be involved in the biosynthesis of molybdopterin.</text>
</comment>